<dbReference type="GO" id="GO:0005634">
    <property type="term" value="C:nucleus"/>
    <property type="evidence" value="ECO:0007669"/>
    <property type="project" value="TreeGrafter"/>
</dbReference>
<name>A0A8S1H3Y8_9PELO</name>
<dbReference type="InterPro" id="IPR006578">
    <property type="entry name" value="MADF-dom"/>
</dbReference>
<feature type="region of interest" description="Disordered" evidence="1">
    <location>
        <begin position="1"/>
        <end position="39"/>
    </location>
</feature>
<dbReference type="EMBL" id="CAJGYM010000011">
    <property type="protein sequence ID" value="CAD6189508.1"/>
    <property type="molecule type" value="Genomic_DNA"/>
</dbReference>
<reference evidence="3" key="1">
    <citation type="submission" date="2020-10" db="EMBL/GenBank/DDBJ databases">
        <authorList>
            <person name="Kikuchi T."/>
        </authorList>
    </citation>
    <scope>NUCLEOTIDE SEQUENCE</scope>
    <source>
        <strain evidence="3">NKZ352</strain>
    </source>
</reference>
<dbReference type="Proteomes" id="UP000835052">
    <property type="component" value="Unassembled WGS sequence"/>
</dbReference>
<feature type="region of interest" description="Disordered" evidence="1">
    <location>
        <begin position="204"/>
        <end position="235"/>
    </location>
</feature>
<protein>
    <recommendedName>
        <fullName evidence="2">MADF domain-containing protein</fullName>
    </recommendedName>
</protein>
<dbReference type="OrthoDB" id="6147983at2759"/>
<dbReference type="AlphaFoldDB" id="A0A8S1H3Y8"/>
<keyword evidence="4" id="KW-1185">Reference proteome</keyword>
<feature type="domain" description="MADF" evidence="2">
    <location>
        <begin position="56"/>
        <end position="146"/>
    </location>
</feature>
<evidence type="ECO:0000313" key="3">
    <source>
        <dbReference type="EMBL" id="CAD6189508.1"/>
    </source>
</evidence>
<dbReference type="InterPro" id="IPR039353">
    <property type="entry name" value="TF_Adf1"/>
</dbReference>
<feature type="region of interest" description="Disordered" evidence="1">
    <location>
        <begin position="149"/>
        <end position="179"/>
    </location>
</feature>
<dbReference type="GO" id="GO:0005667">
    <property type="term" value="C:transcription regulator complex"/>
    <property type="evidence" value="ECO:0007669"/>
    <property type="project" value="TreeGrafter"/>
</dbReference>
<dbReference type="SMART" id="SM00595">
    <property type="entry name" value="MADF"/>
    <property type="match status" value="1"/>
</dbReference>
<dbReference type="PANTHER" id="PTHR12243:SF65">
    <property type="entry name" value="MADF DOMAIN-CONTAINING PROTEIN"/>
    <property type="match status" value="1"/>
</dbReference>
<feature type="compositionally biased region" description="Basic and acidic residues" evidence="1">
    <location>
        <begin position="154"/>
        <end position="164"/>
    </location>
</feature>
<dbReference type="GO" id="GO:0006357">
    <property type="term" value="P:regulation of transcription by RNA polymerase II"/>
    <property type="evidence" value="ECO:0007669"/>
    <property type="project" value="TreeGrafter"/>
</dbReference>
<proteinExistence type="predicted"/>
<sequence length="284" mass="32629">MSSKKTARMMKEKGQKVKEEENDEVLAGSGDHKDKDQFSGWAGTYPMTPEEQFEMMLIGVVESHQSVYNRCHPLHKVTDYRNHVWQEIATETGFAGEPVELERKWRHMRDRYVRLRKQNKTSNPIKVGDRWYDYYKKMSFLDPFVEHRNRKKRNEPENETKNDNEICPGKLDNESDSGDEDTLQKFYASIISNATVANVTASPIQGSGESCSNPVTSSQPMTSGRKRKFDDVSSEADEEDTEVSLYVRSIAKSLEAMDARTFALARIEISRVLFDCQYGNDAKK</sequence>
<dbReference type="Pfam" id="PF10545">
    <property type="entry name" value="MADF_DNA_bdg"/>
    <property type="match status" value="1"/>
</dbReference>
<gene>
    <name evidence="3" type="ORF">CAUJ_LOCUS5427</name>
</gene>
<evidence type="ECO:0000313" key="4">
    <source>
        <dbReference type="Proteomes" id="UP000835052"/>
    </source>
</evidence>
<organism evidence="3 4">
    <name type="scientific">Caenorhabditis auriculariae</name>
    <dbReference type="NCBI Taxonomy" id="2777116"/>
    <lineage>
        <taxon>Eukaryota</taxon>
        <taxon>Metazoa</taxon>
        <taxon>Ecdysozoa</taxon>
        <taxon>Nematoda</taxon>
        <taxon>Chromadorea</taxon>
        <taxon>Rhabditida</taxon>
        <taxon>Rhabditina</taxon>
        <taxon>Rhabditomorpha</taxon>
        <taxon>Rhabditoidea</taxon>
        <taxon>Rhabditidae</taxon>
        <taxon>Peloderinae</taxon>
        <taxon>Caenorhabditis</taxon>
    </lineage>
</organism>
<evidence type="ECO:0000256" key="1">
    <source>
        <dbReference type="SAM" id="MobiDB-lite"/>
    </source>
</evidence>
<evidence type="ECO:0000259" key="2">
    <source>
        <dbReference type="PROSITE" id="PS51029"/>
    </source>
</evidence>
<comment type="caution">
    <text evidence="3">The sequence shown here is derived from an EMBL/GenBank/DDBJ whole genome shotgun (WGS) entry which is preliminary data.</text>
</comment>
<accession>A0A8S1H3Y8</accession>
<dbReference type="PROSITE" id="PS51029">
    <property type="entry name" value="MADF"/>
    <property type="match status" value="1"/>
</dbReference>
<feature type="compositionally biased region" description="Polar residues" evidence="1">
    <location>
        <begin position="204"/>
        <end position="222"/>
    </location>
</feature>
<feature type="compositionally biased region" description="Basic and acidic residues" evidence="1">
    <location>
        <begin position="9"/>
        <end position="19"/>
    </location>
</feature>
<dbReference type="PANTHER" id="PTHR12243">
    <property type="entry name" value="MADF DOMAIN TRANSCRIPTION FACTOR"/>
    <property type="match status" value="1"/>
</dbReference>